<proteinExistence type="predicted"/>
<keyword evidence="1" id="KW-0472">Membrane</keyword>
<evidence type="ECO:0008006" key="4">
    <source>
        <dbReference type="Google" id="ProtNLM"/>
    </source>
</evidence>
<organism evidence="2 3">
    <name type="scientific">Sphingomonas alba</name>
    <dbReference type="NCBI Taxonomy" id="2908208"/>
    <lineage>
        <taxon>Bacteria</taxon>
        <taxon>Pseudomonadati</taxon>
        <taxon>Pseudomonadota</taxon>
        <taxon>Alphaproteobacteria</taxon>
        <taxon>Sphingomonadales</taxon>
        <taxon>Sphingomonadaceae</taxon>
        <taxon>Sphingomonas</taxon>
    </lineage>
</organism>
<keyword evidence="1" id="KW-0812">Transmembrane</keyword>
<gene>
    <name evidence="2" type="ORF">LZ536_11280</name>
</gene>
<comment type="caution">
    <text evidence="2">The sequence shown here is derived from an EMBL/GenBank/DDBJ whole genome shotgun (WGS) entry which is preliminary data.</text>
</comment>
<feature type="transmembrane region" description="Helical" evidence="1">
    <location>
        <begin position="12"/>
        <end position="37"/>
    </location>
</feature>
<evidence type="ECO:0000256" key="1">
    <source>
        <dbReference type="SAM" id="Phobius"/>
    </source>
</evidence>
<sequence length="99" mass="10831">MRRINPGKAALSVGAVVGFYHLVWIVLVATGAAKTIMDFVLRLHFIQLQYEMLPFSPITALGLVALTFSVGAFFGLIFACIWNWLGNQPAAEAPEHSRA</sequence>
<feature type="transmembrane region" description="Helical" evidence="1">
    <location>
        <begin position="58"/>
        <end position="85"/>
    </location>
</feature>
<keyword evidence="3" id="KW-1185">Reference proteome</keyword>
<evidence type="ECO:0000313" key="3">
    <source>
        <dbReference type="Proteomes" id="UP001165363"/>
    </source>
</evidence>
<keyword evidence="1" id="KW-1133">Transmembrane helix</keyword>
<protein>
    <recommendedName>
        <fullName evidence="4">DUF1049 domain-containing protein</fullName>
    </recommendedName>
</protein>
<dbReference type="EMBL" id="JAMGBD010000002">
    <property type="protein sequence ID" value="MCL6684475.1"/>
    <property type="molecule type" value="Genomic_DNA"/>
</dbReference>
<evidence type="ECO:0000313" key="2">
    <source>
        <dbReference type="EMBL" id="MCL6684475.1"/>
    </source>
</evidence>
<reference evidence="2" key="1">
    <citation type="submission" date="2022-05" db="EMBL/GenBank/DDBJ databases">
        <authorList>
            <person name="Jo J.-H."/>
            <person name="Im W.-T."/>
        </authorList>
    </citation>
    <scope>NUCLEOTIDE SEQUENCE</scope>
    <source>
        <strain evidence="2">SE158</strain>
    </source>
</reference>
<dbReference type="RefSeq" id="WP_249848882.1">
    <property type="nucleotide sequence ID" value="NZ_JAMGBD010000002.1"/>
</dbReference>
<name>A0ABT0RPF5_9SPHN</name>
<dbReference type="Proteomes" id="UP001165363">
    <property type="component" value="Unassembled WGS sequence"/>
</dbReference>
<accession>A0ABT0RPF5</accession>